<evidence type="ECO:0000313" key="9">
    <source>
        <dbReference type="EMBL" id="MTI29013.1"/>
    </source>
</evidence>
<dbReference type="PANTHER" id="PTHR30329">
    <property type="entry name" value="STATOR ELEMENT OF FLAGELLAR MOTOR COMPLEX"/>
    <property type="match status" value="1"/>
</dbReference>
<dbReference type="InterPro" id="IPR006664">
    <property type="entry name" value="OMP_bac"/>
</dbReference>
<dbReference type="EMBL" id="SMLW01000677">
    <property type="protein sequence ID" value="MTI29013.1"/>
    <property type="molecule type" value="Genomic_DNA"/>
</dbReference>
<dbReference type="InterPro" id="IPR019734">
    <property type="entry name" value="TPR_rpt"/>
</dbReference>
<dbReference type="Gene3D" id="1.25.40.10">
    <property type="entry name" value="Tetratricopeptide repeat domain"/>
    <property type="match status" value="1"/>
</dbReference>
<keyword evidence="2 5" id="KW-0472">Membrane</keyword>
<feature type="chain" id="PRO_5046993117" description="OmpA-like domain-containing protein" evidence="7">
    <location>
        <begin position="25"/>
        <end position="690"/>
    </location>
</feature>
<name>A0ABW9S083_9BACT</name>
<dbReference type="PROSITE" id="PS50005">
    <property type="entry name" value="TPR"/>
    <property type="match status" value="1"/>
</dbReference>
<dbReference type="RefSeq" id="WP_155177099.1">
    <property type="nucleotide sequence ID" value="NZ_BAAAFL010000012.1"/>
</dbReference>
<evidence type="ECO:0000256" key="5">
    <source>
        <dbReference type="PROSITE-ProRule" id="PRU00473"/>
    </source>
</evidence>
<feature type="domain" description="OmpA-like" evidence="8">
    <location>
        <begin position="570"/>
        <end position="690"/>
    </location>
</feature>
<feature type="repeat" description="TPR" evidence="4">
    <location>
        <begin position="101"/>
        <end position="134"/>
    </location>
</feature>
<feature type="signal peptide" evidence="7">
    <location>
        <begin position="1"/>
        <end position="24"/>
    </location>
</feature>
<keyword evidence="10" id="KW-1185">Reference proteome</keyword>
<gene>
    <name evidence="9" type="ORF">E1163_28890</name>
</gene>
<sequence length="690" mass="77740">MGKRLSVLAVALILISINTYQANAQQDVREKIADGSYNKGDFYKAIPLYKDIVKHNPKNIKVWYKLSEALYNVRNHTEAVEAFAVLHKLTETDKHLKNEYYTAFLHYGNSLMAVQEYEKAKRIYLQFLRLKPGHADYRSMKRQANAKIRACKEAESLLSLAYLGEYEIERLPNTVNGKYSDFGPVWLDNQSLLFTSLRSDSALEISDNEDFSPINQLHIAKKSNGEWQEAELAESFNHDFFHSANGSLSADGKLFAFSICKENKAHEIRCAIYQSRKVNGQWQDPVKLGKHINKATSTSTQPAYGQVKRRGNVTEVLYFVSDREKGRGGMDIWYSAKDRKGDWSKPVNCGSAINTSGNEITPFYDDASGTLYFSSDFHQGLGGYDIFSAYGGLKSWRSPINMGASINTGFDDTYFSWRVADANGTLVSNRDGSLSVFGKNCCDDIFYVEKHPVFQLPGIVISTDSLPLPDATVGVKLKSAGENPDSLFWVTASNEKGSFELPYRKDLKLALVVAKTGFETTEMDLQDQYGNYPDTVVVVMKSLTEEKEALDKMVAQKLEVLSEQRLEGKITAGTVLVMEHIYFEFDKAAIQPEAHQDLDLLFDYLRHNPKVKIEIAGHTDGKGDAVHNQELSQRRADAIRNYLIDKGIHKRRLTAIGYGEERPIAPNENPDGSDNPEGRRKNRRTEVIIL</sequence>
<evidence type="ECO:0000256" key="2">
    <source>
        <dbReference type="ARBA" id="ARBA00023136"/>
    </source>
</evidence>
<dbReference type="Pfam" id="PF00691">
    <property type="entry name" value="OmpA"/>
    <property type="match status" value="1"/>
</dbReference>
<dbReference type="InterPro" id="IPR006665">
    <property type="entry name" value="OmpA-like"/>
</dbReference>
<comment type="caution">
    <text evidence="9">The sequence shown here is derived from an EMBL/GenBank/DDBJ whole genome shotgun (WGS) entry which is preliminary data.</text>
</comment>
<accession>A0ABW9S083</accession>
<dbReference type="PRINTS" id="PR01021">
    <property type="entry name" value="OMPADOMAIN"/>
</dbReference>
<keyword evidence="4" id="KW-0802">TPR repeat</keyword>
<dbReference type="CDD" id="cd07185">
    <property type="entry name" value="OmpA_C-like"/>
    <property type="match status" value="1"/>
</dbReference>
<evidence type="ECO:0000259" key="8">
    <source>
        <dbReference type="PROSITE" id="PS51123"/>
    </source>
</evidence>
<dbReference type="InterPro" id="IPR036737">
    <property type="entry name" value="OmpA-like_sf"/>
</dbReference>
<dbReference type="SUPFAM" id="SSF103088">
    <property type="entry name" value="OmpA-like"/>
    <property type="match status" value="1"/>
</dbReference>
<feature type="region of interest" description="Disordered" evidence="6">
    <location>
        <begin position="659"/>
        <end position="690"/>
    </location>
</feature>
<evidence type="ECO:0000256" key="1">
    <source>
        <dbReference type="ARBA" id="ARBA00004442"/>
    </source>
</evidence>
<comment type="subcellular location">
    <subcellularLocation>
        <location evidence="1">Cell outer membrane</location>
    </subcellularLocation>
</comment>
<dbReference type="InterPro" id="IPR011659">
    <property type="entry name" value="WD40"/>
</dbReference>
<proteinExistence type="predicted"/>
<dbReference type="Pfam" id="PF07676">
    <property type="entry name" value="PD40"/>
    <property type="match status" value="2"/>
</dbReference>
<dbReference type="InterPro" id="IPR050330">
    <property type="entry name" value="Bact_OuterMem_StrucFunc"/>
</dbReference>
<dbReference type="SUPFAM" id="SSF48452">
    <property type="entry name" value="TPR-like"/>
    <property type="match status" value="1"/>
</dbReference>
<dbReference type="InterPro" id="IPR011990">
    <property type="entry name" value="TPR-like_helical_dom_sf"/>
</dbReference>
<evidence type="ECO:0000256" key="4">
    <source>
        <dbReference type="PROSITE-ProRule" id="PRU00339"/>
    </source>
</evidence>
<keyword evidence="7" id="KW-0732">Signal</keyword>
<evidence type="ECO:0000256" key="7">
    <source>
        <dbReference type="SAM" id="SignalP"/>
    </source>
</evidence>
<protein>
    <recommendedName>
        <fullName evidence="8">OmpA-like domain-containing protein</fullName>
    </recommendedName>
</protein>
<reference evidence="9 10" key="1">
    <citation type="submission" date="2019-02" db="EMBL/GenBank/DDBJ databases">
        <authorList>
            <person name="Goldberg S.R."/>
            <person name="Haltli B.A."/>
            <person name="Correa H."/>
            <person name="Russell K.G."/>
        </authorList>
    </citation>
    <scope>NUCLEOTIDE SEQUENCE [LARGE SCALE GENOMIC DNA]</scope>
    <source>
        <strain evidence="9 10">JCM 16186</strain>
    </source>
</reference>
<dbReference type="Gene3D" id="3.30.1330.60">
    <property type="entry name" value="OmpA-like domain"/>
    <property type="match status" value="1"/>
</dbReference>
<organism evidence="9 10">
    <name type="scientific">Fulvivirga kasyanovii</name>
    <dbReference type="NCBI Taxonomy" id="396812"/>
    <lineage>
        <taxon>Bacteria</taxon>
        <taxon>Pseudomonadati</taxon>
        <taxon>Bacteroidota</taxon>
        <taxon>Cytophagia</taxon>
        <taxon>Cytophagales</taxon>
        <taxon>Fulvivirgaceae</taxon>
        <taxon>Fulvivirga</taxon>
    </lineage>
</organism>
<dbReference type="PROSITE" id="PS51123">
    <property type="entry name" value="OMPA_2"/>
    <property type="match status" value="1"/>
</dbReference>
<dbReference type="Proteomes" id="UP000798808">
    <property type="component" value="Unassembled WGS sequence"/>
</dbReference>
<keyword evidence="3" id="KW-0998">Cell outer membrane</keyword>
<dbReference type="PANTHER" id="PTHR30329:SF21">
    <property type="entry name" value="LIPOPROTEIN YIAD-RELATED"/>
    <property type="match status" value="1"/>
</dbReference>
<evidence type="ECO:0000313" key="10">
    <source>
        <dbReference type="Proteomes" id="UP000798808"/>
    </source>
</evidence>
<evidence type="ECO:0000256" key="3">
    <source>
        <dbReference type="ARBA" id="ARBA00023237"/>
    </source>
</evidence>
<evidence type="ECO:0000256" key="6">
    <source>
        <dbReference type="SAM" id="MobiDB-lite"/>
    </source>
</evidence>